<name>A0A2B7IFY1_CUTAC</name>
<dbReference type="GeneID" id="92856615"/>
<reference evidence="1 4" key="2">
    <citation type="submission" date="2018-08" db="EMBL/GenBank/DDBJ databases">
        <title>Genome sequencing of Cutibacterium acnes KCOM 1315.</title>
        <authorList>
            <person name="Kook J.-K."/>
            <person name="Park S.-N."/>
            <person name="Lim Y.K."/>
        </authorList>
    </citation>
    <scope>NUCLEOTIDE SEQUENCE [LARGE SCALE GENOMIC DNA]</scope>
    <source>
        <strain evidence="1 4">KCOM 1315</strain>
    </source>
</reference>
<evidence type="ECO:0000313" key="2">
    <source>
        <dbReference type="EMBL" id="PGF36161.1"/>
    </source>
</evidence>
<protein>
    <submittedName>
        <fullName evidence="2">Uncharacterized protein</fullName>
    </submittedName>
</protein>
<accession>A0A2B7IFY1</accession>
<evidence type="ECO:0000313" key="3">
    <source>
        <dbReference type="Proteomes" id="UP000226191"/>
    </source>
</evidence>
<dbReference type="Proteomes" id="UP000226191">
    <property type="component" value="Unassembled WGS sequence"/>
</dbReference>
<evidence type="ECO:0000313" key="4">
    <source>
        <dbReference type="Proteomes" id="UP000256621"/>
    </source>
</evidence>
<organism evidence="2 3">
    <name type="scientific">Cutibacterium acnes</name>
    <name type="common">Propionibacterium acnes</name>
    <dbReference type="NCBI Taxonomy" id="1747"/>
    <lineage>
        <taxon>Bacteria</taxon>
        <taxon>Bacillati</taxon>
        <taxon>Actinomycetota</taxon>
        <taxon>Actinomycetes</taxon>
        <taxon>Propionibacteriales</taxon>
        <taxon>Propionibacteriaceae</taxon>
        <taxon>Cutibacterium</taxon>
    </lineage>
</organism>
<dbReference type="OrthoDB" id="9885814at2"/>
<proteinExistence type="predicted"/>
<gene>
    <name evidence="2" type="ORF">B1B09_00425</name>
    <name evidence="1" type="ORF">DXN06_04495</name>
</gene>
<dbReference type="AlphaFoldDB" id="A0A2B7IFY1"/>
<dbReference type="Proteomes" id="UP000256621">
    <property type="component" value="Chromosome"/>
</dbReference>
<dbReference type="RefSeq" id="WP_002519188.1">
    <property type="nucleotide sequence ID" value="NZ_AP019664.1"/>
</dbReference>
<sequence>MVIIDPFLVFPLAGATISKAHAPLSLSSHLCIPQNSSRPHGPLTDETAGSPASALVAAGDTSVNRARTDQPQSETADCCVFIDLPCLTVEEPSRRFQQ</sequence>
<evidence type="ECO:0000313" key="1">
    <source>
        <dbReference type="EMBL" id="AXM06483.1"/>
    </source>
</evidence>
<dbReference type="EMBL" id="MVCE01000001">
    <property type="protein sequence ID" value="PGF36161.1"/>
    <property type="molecule type" value="Genomic_DNA"/>
</dbReference>
<dbReference type="EMBL" id="CP031442">
    <property type="protein sequence ID" value="AXM06483.1"/>
    <property type="molecule type" value="Genomic_DNA"/>
</dbReference>
<reference evidence="2 3" key="1">
    <citation type="submission" date="2017-02" db="EMBL/GenBank/DDBJ databases">
        <title>Prevalence of linear plasmids in Cutibacterium acnes isolates obtained from cancerous prostatic tissue.</title>
        <authorList>
            <person name="Davidsson S."/>
            <person name="Bruggemann H."/>
        </authorList>
    </citation>
    <scope>NUCLEOTIDE SEQUENCE [LARGE SCALE GENOMIC DNA]</scope>
    <source>
        <strain evidence="2 3">11-78</strain>
    </source>
</reference>